<evidence type="ECO:0000313" key="14">
    <source>
        <dbReference type="Proteomes" id="UP000769157"/>
    </source>
</evidence>
<feature type="domain" description="Anamorsin C-terminal" evidence="11">
    <location>
        <begin position="214"/>
        <end position="340"/>
    </location>
</feature>
<keyword evidence="4 9" id="KW-0963">Cytoplasm</keyword>
<evidence type="ECO:0000256" key="7">
    <source>
        <dbReference type="ARBA" id="ARBA00023014"/>
    </source>
</evidence>
<reference evidence="13" key="2">
    <citation type="submission" date="2021-01" db="EMBL/GenBank/DDBJ databases">
        <authorList>
            <person name="Schikora-Tamarit M.A."/>
        </authorList>
    </citation>
    <scope>NUCLEOTIDE SEQUENCE</scope>
    <source>
        <strain evidence="13">CBS6075</strain>
    </source>
</reference>
<dbReference type="GO" id="GO:0046872">
    <property type="term" value="F:metal ion binding"/>
    <property type="evidence" value="ECO:0007669"/>
    <property type="project" value="UniProtKB-KW"/>
</dbReference>
<dbReference type="GO" id="GO:0009055">
    <property type="term" value="F:electron transfer activity"/>
    <property type="evidence" value="ECO:0007669"/>
    <property type="project" value="UniProtKB-UniRule"/>
</dbReference>
<organism evidence="13 14">
    <name type="scientific">Ogataea philodendri</name>
    <dbReference type="NCBI Taxonomy" id="1378263"/>
    <lineage>
        <taxon>Eukaryota</taxon>
        <taxon>Fungi</taxon>
        <taxon>Dikarya</taxon>
        <taxon>Ascomycota</taxon>
        <taxon>Saccharomycotina</taxon>
        <taxon>Pichiomycetes</taxon>
        <taxon>Pichiales</taxon>
        <taxon>Pichiaceae</taxon>
        <taxon>Ogataea</taxon>
    </lineage>
</organism>
<feature type="region of interest" description="Fe-S binding site A" evidence="9">
    <location>
        <begin position="219"/>
        <end position="235"/>
    </location>
</feature>
<dbReference type="InterPro" id="IPR046408">
    <property type="entry name" value="CIAPIN1"/>
</dbReference>
<dbReference type="AlphaFoldDB" id="A0A9P8PC46"/>
<comment type="cofactor">
    <cofactor evidence="1 9">
        <name>[4Fe-4S] cluster</name>
        <dbReference type="ChEBI" id="CHEBI:49883"/>
    </cofactor>
</comment>
<keyword evidence="3 9" id="KW-0004">4Fe-4S</keyword>
<evidence type="ECO:0000313" key="13">
    <source>
        <dbReference type="EMBL" id="KAH3669272.1"/>
    </source>
</evidence>
<proteinExistence type="inferred from homology"/>
<feature type="binding site" evidence="9">
    <location>
        <position position="313"/>
    </location>
    <ligand>
        <name>[4Fe-4S] cluster</name>
        <dbReference type="ChEBI" id="CHEBI:49883"/>
    </ligand>
</feature>
<protein>
    <recommendedName>
        <fullName evidence="15">Fe-S cluster assembly protein DRE2</fullName>
    </recommendedName>
</protein>
<keyword evidence="7 9" id="KW-0411">Iron-sulfur</keyword>
<feature type="binding site" evidence="9">
    <location>
        <position position="219"/>
    </location>
    <ligand>
        <name>[2Fe-2S] cluster</name>
        <dbReference type="ChEBI" id="CHEBI:190135"/>
    </ligand>
</feature>
<evidence type="ECO:0008006" key="15">
    <source>
        <dbReference type="Google" id="ProtNLM"/>
    </source>
</evidence>
<comment type="caution">
    <text evidence="9">Lacks conserved residue(s) required for the propagation of feature annotation.</text>
</comment>
<keyword evidence="14" id="KW-1185">Reference proteome</keyword>
<dbReference type="HAMAP" id="MF_03115">
    <property type="entry name" value="Anamorsin"/>
    <property type="match status" value="1"/>
</dbReference>
<comment type="similarity">
    <text evidence="2 9">Belongs to the anamorsin family.</text>
</comment>
<evidence type="ECO:0000256" key="1">
    <source>
        <dbReference type="ARBA" id="ARBA00001966"/>
    </source>
</evidence>
<name>A0A9P8PC46_9ASCO</name>
<comment type="domain">
    <text evidence="9">The twin Cx2C motifs are involved in the recognition by the mitochondrial MIA40-ERV1 disulfide relay system. The formation of 2 disulfide bonds in the Cx2C motifs through dithiol/disulfide exchange reactions effectively traps the protein in the mitochondrial intermembrane space.</text>
</comment>
<dbReference type="GO" id="GO:0051537">
    <property type="term" value="F:2 iron, 2 sulfur cluster binding"/>
    <property type="evidence" value="ECO:0007669"/>
    <property type="project" value="UniProtKB-UniRule"/>
</dbReference>
<feature type="binding site" evidence="9">
    <location>
        <position position="233"/>
    </location>
    <ligand>
        <name>[2Fe-2S] cluster</name>
        <dbReference type="ChEBI" id="CHEBI:190135"/>
    </ligand>
</feature>
<evidence type="ECO:0000256" key="8">
    <source>
        <dbReference type="ARBA" id="ARBA00023128"/>
    </source>
</evidence>
<reference evidence="13" key="1">
    <citation type="journal article" date="2021" name="Open Biol.">
        <title>Shared evolutionary footprints suggest mitochondrial oxidative damage underlies multiple complex I losses in fungi.</title>
        <authorList>
            <person name="Schikora-Tamarit M.A."/>
            <person name="Marcet-Houben M."/>
            <person name="Nosek J."/>
            <person name="Gabaldon T."/>
        </authorList>
    </citation>
    <scope>NUCLEOTIDE SEQUENCE</scope>
    <source>
        <strain evidence="13">CBS6075</strain>
    </source>
</reference>
<evidence type="ECO:0000259" key="12">
    <source>
        <dbReference type="Pfam" id="PF16803"/>
    </source>
</evidence>
<evidence type="ECO:0000256" key="5">
    <source>
        <dbReference type="ARBA" id="ARBA00022723"/>
    </source>
</evidence>
<comment type="domain">
    <text evidence="9">The C-terminal domain binds 2 Fe-S clusters but is otherwise mostly in an intrinsically disordered conformation.</text>
</comment>
<keyword evidence="6 9" id="KW-0408">Iron</keyword>
<dbReference type="PANTHER" id="PTHR13273:SF14">
    <property type="entry name" value="ANAMORSIN"/>
    <property type="match status" value="1"/>
</dbReference>
<dbReference type="Pfam" id="PF16803">
    <property type="entry name" value="DRE2_N"/>
    <property type="match status" value="1"/>
</dbReference>
<sequence length="347" mass="38069">MSEVLLLIHPTVVTTPQLVEQTKKQLILSNPEADLVQHVIDRVALGQQTLGSKQYKLVYYLAPAEAAQNKFNGALIGQLYDSLVEGGKFTGLIPADSALDAIMAGFTISEDGQTWIKPDATQTAPVAVPLKSRSQNKLPAKKLPMFKKLASPPVLTDSSEGDEEENDAAQQSKLKETKLVFFDDSDSDNDANDTYIDDNELLKTSDLKLTEPLVTPVQCTTTGKKRRRACKDCTCGLKEKEEAEERAQRSVQDTILGNMARSATDEAIKIEERIRAKREDARRKLGEKIKFSETDMTEIDFTIEGKTGGCNSCALGDAFRCDGCPYLGLPAFKPGQMITLDAFGEDI</sequence>
<comment type="domain">
    <text evidence="9">The N-terminal domain has structural similarity with S-adenosyl-L-methionine-dependent methyltransferases, but does not bind S-adenosyl-L-methionine. It is required for correct assembly of the 2 Fe-S clusters.</text>
</comment>
<feature type="domain" description="Fe-S cluster assembly protein Dre2 N-terminal" evidence="12">
    <location>
        <begin position="3"/>
        <end position="131"/>
    </location>
</feature>
<dbReference type="GO" id="GO:0051539">
    <property type="term" value="F:4 iron, 4 sulfur cluster binding"/>
    <property type="evidence" value="ECO:0007669"/>
    <property type="project" value="UniProtKB-KW"/>
</dbReference>
<dbReference type="Pfam" id="PF05093">
    <property type="entry name" value="CIAPIN1"/>
    <property type="match status" value="1"/>
</dbReference>
<evidence type="ECO:0000256" key="4">
    <source>
        <dbReference type="ARBA" id="ARBA00022490"/>
    </source>
</evidence>
<evidence type="ECO:0000259" key="11">
    <source>
        <dbReference type="Pfam" id="PF05093"/>
    </source>
</evidence>
<dbReference type="OrthoDB" id="311633at2759"/>
<evidence type="ECO:0000256" key="3">
    <source>
        <dbReference type="ARBA" id="ARBA00022485"/>
    </source>
</evidence>
<keyword evidence="8 9" id="KW-0496">Mitochondrion</keyword>
<accession>A0A9P8PC46</accession>
<comment type="caution">
    <text evidence="13">The sequence shown here is derived from an EMBL/GenBank/DDBJ whole genome shotgun (WGS) entry which is preliminary data.</text>
</comment>
<dbReference type="EMBL" id="JAEUBE010000137">
    <property type="protein sequence ID" value="KAH3669272.1"/>
    <property type="molecule type" value="Genomic_DNA"/>
</dbReference>
<dbReference type="Gene3D" id="3.40.50.11000">
    <property type="entry name" value="Fe-S cluster assembly protein Dre2, N-terminal domain"/>
    <property type="match status" value="1"/>
</dbReference>
<dbReference type="InterPro" id="IPR031838">
    <property type="entry name" value="Dre2_N"/>
</dbReference>
<dbReference type="RefSeq" id="XP_046063535.1">
    <property type="nucleotide sequence ID" value="XM_046202149.1"/>
</dbReference>
<dbReference type="InterPro" id="IPR007785">
    <property type="entry name" value="Anamorsin"/>
</dbReference>
<feature type="binding site" evidence="9">
    <location>
        <position position="230"/>
    </location>
    <ligand>
        <name>[2Fe-2S] cluster</name>
        <dbReference type="ChEBI" id="CHEBI:190135"/>
    </ligand>
</feature>
<feature type="region of interest" description="Disordered" evidence="10">
    <location>
        <begin position="149"/>
        <end position="174"/>
    </location>
</feature>
<evidence type="ECO:0000256" key="2">
    <source>
        <dbReference type="ARBA" id="ARBA00008169"/>
    </source>
</evidence>
<comment type="subcellular location">
    <subcellularLocation>
        <location evidence="9">Cytoplasm</location>
    </subcellularLocation>
    <subcellularLocation>
        <location evidence="9">Mitochondrion intermembrane space</location>
    </subcellularLocation>
</comment>
<dbReference type="GO" id="GO:0005758">
    <property type="term" value="C:mitochondrial intermembrane space"/>
    <property type="evidence" value="ECO:0007669"/>
    <property type="project" value="UniProtKB-SubCell"/>
</dbReference>
<feature type="short sequence motif" description="Cx2C motif 1" evidence="9">
    <location>
        <begin position="310"/>
        <end position="313"/>
    </location>
</feature>
<gene>
    <name evidence="13" type="ORF">OGAPHI_001393</name>
</gene>
<evidence type="ECO:0000256" key="6">
    <source>
        <dbReference type="ARBA" id="ARBA00023004"/>
    </source>
</evidence>
<keyword evidence="9" id="KW-0001">2Fe-2S</keyword>
<feature type="binding site" evidence="9">
    <location>
        <position position="310"/>
    </location>
    <ligand>
        <name>[4Fe-4S] cluster</name>
        <dbReference type="ChEBI" id="CHEBI:49883"/>
    </ligand>
</feature>
<feature type="binding site" evidence="9">
    <location>
        <position position="324"/>
    </location>
    <ligand>
        <name>[4Fe-4S] cluster</name>
        <dbReference type="ChEBI" id="CHEBI:49883"/>
    </ligand>
</feature>
<dbReference type="PANTHER" id="PTHR13273">
    <property type="entry name" value="ANAMORSIN"/>
    <property type="match status" value="1"/>
</dbReference>
<dbReference type="Proteomes" id="UP000769157">
    <property type="component" value="Unassembled WGS sequence"/>
</dbReference>
<feature type="short sequence motif" description="Cx2C motif 2" evidence="9">
    <location>
        <begin position="321"/>
        <end position="324"/>
    </location>
</feature>
<evidence type="ECO:0000256" key="9">
    <source>
        <dbReference type="HAMAP-Rule" id="MF_03115"/>
    </source>
</evidence>
<dbReference type="GeneID" id="70233361"/>
<feature type="region of interest" description="Fe-S binding site B" evidence="9">
    <location>
        <begin position="310"/>
        <end position="324"/>
    </location>
</feature>
<evidence type="ECO:0000256" key="10">
    <source>
        <dbReference type="SAM" id="MobiDB-lite"/>
    </source>
</evidence>
<comment type="cofactor">
    <cofactor evidence="9">
        <name>[2Fe-2S] cluster</name>
        <dbReference type="ChEBI" id="CHEBI:190135"/>
    </cofactor>
</comment>
<dbReference type="GO" id="GO:0016226">
    <property type="term" value="P:iron-sulfur cluster assembly"/>
    <property type="evidence" value="ECO:0007669"/>
    <property type="project" value="UniProtKB-UniRule"/>
</dbReference>
<feature type="binding site" evidence="9">
    <location>
        <position position="235"/>
    </location>
    <ligand>
        <name>[2Fe-2S] cluster</name>
        <dbReference type="ChEBI" id="CHEBI:190135"/>
    </ligand>
</feature>
<keyword evidence="5 9" id="KW-0479">Metal-binding</keyword>
<feature type="binding site" evidence="9">
    <location>
        <position position="321"/>
    </location>
    <ligand>
        <name>[4Fe-4S] cluster</name>
        <dbReference type="ChEBI" id="CHEBI:49883"/>
    </ligand>
</feature>